<keyword evidence="1" id="KW-0732">Signal</keyword>
<proteinExistence type="predicted"/>
<dbReference type="EMBL" id="SWDB01000003">
    <property type="protein sequence ID" value="TKB47430.1"/>
    <property type="molecule type" value="Genomic_DNA"/>
</dbReference>
<dbReference type="OrthoDB" id="14727at2"/>
<dbReference type="Proteomes" id="UP000307999">
    <property type="component" value="Unassembled WGS sequence"/>
</dbReference>
<dbReference type="InterPro" id="IPR007332">
    <property type="entry name" value="DUF411"/>
</dbReference>
<dbReference type="RefSeq" id="WP_136734241.1">
    <property type="nucleotide sequence ID" value="NZ_SWDB01000003.1"/>
</dbReference>
<sequence>MKIRTFFAVAVTIASNHVFANTEHQTHQHLSDAEQNTIELIVYKTPTCGCCKKWIDHINDQGMATQSRDYRDISFIKQELNIRPNHRSCHTAVTHDGFAFEGHVPGKYIRQFLTENHPEAIGLSVPAMPVGSPGMEMAEHFMPYQILILYKDGSSEVYAQVSHYEEQF</sequence>
<name>A0A4U1B9I6_9GAMM</name>
<accession>A0A4U1B9I6</accession>
<reference evidence="2 3" key="1">
    <citation type="submission" date="2019-04" db="EMBL/GenBank/DDBJ databases">
        <title>Thalassotalea guangxiensis sp. nov., isolated from sediment of the coastal wetland.</title>
        <authorList>
            <person name="Zheng S."/>
            <person name="Zhang D."/>
        </authorList>
    </citation>
    <scope>NUCLEOTIDE SEQUENCE [LARGE SCALE GENOMIC DNA]</scope>
    <source>
        <strain evidence="2 3">ZS-4</strain>
    </source>
</reference>
<organism evidence="2 3">
    <name type="scientific">Thalassotalea mangrovi</name>
    <dbReference type="NCBI Taxonomy" id="2572245"/>
    <lineage>
        <taxon>Bacteria</taxon>
        <taxon>Pseudomonadati</taxon>
        <taxon>Pseudomonadota</taxon>
        <taxon>Gammaproteobacteria</taxon>
        <taxon>Alteromonadales</taxon>
        <taxon>Colwelliaceae</taxon>
        <taxon>Thalassotalea</taxon>
    </lineage>
</organism>
<feature type="signal peptide" evidence="1">
    <location>
        <begin position="1"/>
        <end position="20"/>
    </location>
</feature>
<evidence type="ECO:0000313" key="3">
    <source>
        <dbReference type="Proteomes" id="UP000307999"/>
    </source>
</evidence>
<keyword evidence="3" id="KW-1185">Reference proteome</keyword>
<dbReference type="AlphaFoldDB" id="A0A4U1B9I6"/>
<dbReference type="Pfam" id="PF04214">
    <property type="entry name" value="DUF411"/>
    <property type="match status" value="1"/>
</dbReference>
<evidence type="ECO:0000313" key="2">
    <source>
        <dbReference type="EMBL" id="TKB47430.1"/>
    </source>
</evidence>
<evidence type="ECO:0000256" key="1">
    <source>
        <dbReference type="SAM" id="SignalP"/>
    </source>
</evidence>
<feature type="chain" id="PRO_5020638356" evidence="1">
    <location>
        <begin position="21"/>
        <end position="168"/>
    </location>
</feature>
<comment type="caution">
    <text evidence="2">The sequence shown here is derived from an EMBL/GenBank/DDBJ whole genome shotgun (WGS) entry which is preliminary data.</text>
</comment>
<gene>
    <name evidence="2" type="ORF">E8M12_01180</name>
</gene>
<protein>
    <submittedName>
        <fullName evidence="2">DUF411 domain-containing protein</fullName>
    </submittedName>
</protein>